<organism evidence="1 2">
    <name type="scientific">Albugo candida</name>
    <dbReference type="NCBI Taxonomy" id="65357"/>
    <lineage>
        <taxon>Eukaryota</taxon>
        <taxon>Sar</taxon>
        <taxon>Stramenopiles</taxon>
        <taxon>Oomycota</taxon>
        <taxon>Peronosporomycetes</taxon>
        <taxon>Albuginales</taxon>
        <taxon>Albuginaceae</taxon>
        <taxon>Albugo</taxon>
    </lineage>
</organism>
<accession>A0A024FTB7</accession>
<dbReference type="Proteomes" id="UP000053237">
    <property type="component" value="Unassembled WGS sequence"/>
</dbReference>
<evidence type="ECO:0000313" key="2">
    <source>
        <dbReference type="Proteomes" id="UP000053237"/>
    </source>
</evidence>
<name>A0A024FTB7_9STRA</name>
<proteinExistence type="predicted"/>
<evidence type="ECO:0000313" key="1">
    <source>
        <dbReference type="EMBL" id="CCI10251.1"/>
    </source>
</evidence>
<reference evidence="1 2" key="1">
    <citation type="submission" date="2012-05" db="EMBL/GenBank/DDBJ databases">
        <title>Recombination and specialization in a pathogen metapopulation.</title>
        <authorList>
            <person name="Gardiner A."/>
            <person name="Kemen E."/>
            <person name="Schultz-Larsen T."/>
            <person name="MacLean D."/>
            <person name="Van Oosterhout C."/>
            <person name="Jones J.D.G."/>
        </authorList>
    </citation>
    <scope>NUCLEOTIDE SEQUENCE [LARGE SCALE GENOMIC DNA]</scope>
    <source>
        <strain evidence="1 2">Ac Nc2</strain>
    </source>
</reference>
<protein>
    <submittedName>
        <fullName evidence="1">Uncharacterized protein</fullName>
    </submittedName>
</protein>
<dbReference type="AlphaFoldDB" id="A0A024FTB7"/>
<sequence>MVIASELLIRTECRLLHFSLSIYHKLVYQRSFFNRFRPFILPGTPIQHAYAALETKPIIPIRSSTFVSKVCLIRHDIQDIRVWLNSKQFQSTHRSHQNTQTLYRAKVEQSMALIMSEARRMYIRRAVPNVLKS</sequence>
<gene>
    <name evidence="1" type="ORF">BN9_082700</name>
</gene>
<dbReference type="EMBL" id="CAIX01000160">
    <property type="protein sequence ID" value="CCI10251.1"/>
    <property type="molecule type" value="Genomic_DNA"/>
</dbReference>
<keyword evidence="2" id="KW-1185">Reference proteome</keyword>
<comment type="caution">
    <text evidence="1">The sequence shown here is derived from an EMBL/GenBank/DDBJ whole genome shotgun (WGS) entry which is preliminary data.</text>
</comment>
<dbReference type="InParanoid" id="A0A024FTB7"/>